<comment type="caution">
    <text evidence="1">The sequence shown here is derived from an EMBL/GenBank/DDBJ whole genome shotgun (WGS) entry which is preliminary data.</text>
</comment>
<reference evidence="1 2" key="1">
    <citation type="journal article" date="2018" name="PLoS ONE">
        <title>The draft genome of Kipferlia bialata reveals reductive genome evolution in fornicate parasites.</title>
        <authorList>
            <person name="Tanifuji G."/>
            <person name="Takabayashi S."/>
            <person name="Kume K."/>
            <person name="Takagi M."/>
            <person name="Nakayama T."/>
            <person name="Kamikawa R."/>
            <person name="Inagaki Y."/>
            <person name="Hashimoto T."/>
        </authorList>
    </citation>
    <scope>NUCLEOTIDE SEQUENCE [LARGE SCALE GENOMIC DNA]</scope>
    <source>
        <strain evidence="1">NY0173</strain>
    </source>
</reference>
<keyword evidence="2" id="KW-1185">Reference proteome</keyword>
<protein>
    <submittedName>
        <fullName evidence="1">Uncharacterized protein</fullName>
    </submittedName>
</protein>
<name>A0A9K3D4D4_9EUKA</name>
<evidence type="ECO:0000313" key="1">
    <source>
        <dbReference type="EMBL" id="GIQ87460.1"/>
    </source>
</evidence>
<sequence>MDDPRRQKRIMSLVRDQCNGDGEEGLGYSNEVAEEDVSILSRHYQALYTLPDREVIDLITDEQQSMLLNILAMVRAGRIEETIRYGVPAILDSGVAQAMWNADVHSTPASHSDYNCD</sequence>
<dbReference type="EMBL" id="BDIP01003244">
    <property type="protein sequence ID" value="GIQ87460.1"/>
    <property type="molecule type" value="Genomic_DNA"/>
</dbReference>
<organism evidence="1 2">
    <name type="scientific">Kipferlia bialata</name>
    <dbReference type="NCBI Taxonomy" id="797122"/>
    <lineage>
        <taxon>Eukaryota</taxon>
        <taxon>Metamonada</taxon>
        <taxon>Carpediemonas-like organisms</taxon>
        <taxon>Kipferlia</taxon>
    </lineage>
</organism>
<gene>
    <name evidence="1" type="ORF">KIPB_009504</name>
</gene>
<evidence type="ECO:0000313" key="2">
    <source>
        <dbReference type="Proteomes" id="UP000265618"/>
    </source>
</evidence>
<proteinExistence type="predicted"/>
<dbReference type="Proteomes" id="UP000265618">
    <property type="component" value="Unassembled WGS sequence"/>
</dbReference>
<accession>A0A9K3D4D4</accession>
<dbReference type="AlphaFoldDB" id="A0A9K3D4D4"/>